<dbReference type="AlphaFoldDB" id="A0AA88SZF1"/>
<evidence type="ECO:0000313" key="3">
    <source>
        <dbReference type="EMBL" id="KAK2854479.1"/>
    </source>
</evidence>
<proteinExistence type="predicted"/>
<sequence>MFRFFKKQWRRRDKKAVEQHMLQMVVTDMKECRLEKKRTEMGEALLDKVAKLDATLASDLNDWKQDMCETNSRLQQKIAKLQASLKLCEKQVKTKNLEIENLTRDQKQLEKHIVQLKVTLASVQEQMERDKKIRKDMEIKNNILLLKVTELQNSLLAFEEWEHLAMQEAGSLLATQYNMEKRIAQLETTLALERMHQEKQKERVEEYVTKLEKLVAVLKTTLPLKN</sequence>
<organism evidence="3 4">
    <name type="scientific">Tachysurus vachellii</name>
    <name type="common">Darkbarbel catfish</name>
    <name type="synonym">Pelteobagrus vachellii</name>
    <dbReference type="NCBI Taxonomy" id="175792"/>
    <lineage>
        <taxon>Eukaryota</taxon>
        <taxon>Metazoa</taxon>
        <taxon>Chordata</taxon>
        <taxon>Craniata</taxon>
        <taxon>Vertebrata</taxon>
        <taxon>Euteleostomi</taxon>
        <taxon>Actinopterygii</taxon>
        <taxon>Neopterygii</taxon>
        <taxon>Teleostei</taxon>
        <taxon>Ostariophysi</taxon>
        <taxon>Siluriformes</taxon>
        <taxon>Bagridae</taxon>
        <taxon>Tachysurus</taxon>
    </lineage>
</organism>
<reference evidence="3" key="1">
    <citation type="submission" date="2023-08" db="EMBL/GenBank/DDBJ databases">
        <title>Pelteobagrus vachellii genome.</title>
        <authorList>
            <person name="Liu H."/>
        </authorList>
    </citation>
    <scope>NUCLEOTIDE SEQUENCE</scope>
    <source>
        <strain evidence="3">PRFRI_2022a</strain>
        <tissue evidence="3">Muscle</tissue>
    </source>
</reference>
<evidence type="ECO:0000256" key="1">
    <source>
        <dbReference type="SAM" id="Coils"/>
    </source>
</evidence>
<gene>
    <name evidence="3" type="ORF">Q7C36_006348</name>
</gene>
<dbReference type="InterPro" id="IPR000198">
    <property type="entry name" value="RhoGAP_dom"/>
</dbReference>
<evidence type="ECO:0000313" key="4">
    <source>
        <dbReference type="Proteomes" id="UP001187315"/>
    </source>
</evidence>
<keyword evidence="1" id="KW-0175">Coiled coil</keyword>
<protein>
    <recommendedName>
        <fullName evidence="2">Rho-GAP domain-containing protein</fullName>
    </recommendedName>
</protein>
<name>A0AA88SZF1_TACVA</name>
<dbReference type="PROSITE" id="PS50238">
    <property type="entry name" value="RHOGAP"/>
    <property type="match status" value="1"/>
</dbReference>
<feature type="coiled-coil region" evidence="1">
    <location>
        <begin position="64"/>
        <end position="140"/>
    </location>
</feature>
<accession>A0AA88SZF1</accession>
<evidence type="ECO:0000259" key="2">
    <source>
        <dbReference type="PROSITE" id="PS50238"/>
    </source>
</evidence>
<dbReference type="EMBL" id="JAVHJS010000006">
    <property type="protein sequence ID" value="KAK2854479.1"/>
    <property type="molecule type" value="Genomic_DNA"/>
</dbReference>
<feature type="domain" description="Rho-GAP" evidence="2">
    <location>
        <begin position="72"/>
        <end position="226"/>
    </location>
</feature>
<keyword evidence="4" id="KW-1185">Reference proteome</keyword>
<dbReference type="GO" id="GO:0007165">
    <property type="term" value="P:signal transduction"/>
    <property type="evidence" value="ECO:0007669"/>
    <property type="project" value="InterPro"/>
</dbReference>
<dbReference type="Proteomes" id="UP001187315">
    <property type="component" value="Unassembled WGS sequence"/>
</dbReference>
<comment type="caution">
    <text evidence="3">The sequence shown here is derived from an EMBL/GenBank/DDBJ whole genome shotgun (WGS) entry which is preliminary data.</text>
</comment>